<sequence length="65" mass="7602">MITRTIIKQYLIRTSDDILYCMEAGILPCFYESQLAMNDFIIQQFDFFVSKLILANQDPSSFQVL</sequence>
<dbReference type="HOGENOM" id="CLU_2841645_0_0_5"/>
<name>A0A077AUI3_9PROT</name>
<protein>
    <submittedName>
        <fullName evidence="1">Uncharacterized protein</fullName>
    </submittedName>
</protein>
<organism evidence="1 2">
    <name type="scientific">Candidatus Odyssella acanthamoebae</name>
    <dbReference type="NCBI Taxonomy" id="91604"/>
    <lineage>
        <taxon>Bacteria</taxon>
        <taxon>Pseudomonadati</taxon>
        <taxon>Pseudomonadota</taxon>
        <taxon>Alphaproteobacteria</taxon>
        <taxon>Holosporales</taxon>
        <taxon>Candidatus Paracaedibacteraceae</taxon>
        <taxon>Candidatus Odyssella</taxon>
    </lineage>
</organism>
<dbReference type="EMBL" id="CP008941">
    <property type="protein sequence ID" value="AIK96041.1"/>
    <property type="molecule type" value="Genomic_DNA"/>
</dbReference>
<keyword evidence="2" id="KW-1185">Reference proteome</keyword>
<evidence type="ECO:0000313" key="2">
    <source>
        <dbReference type="Proteomes" id="UP000028926"/>
    </source>
</evidence>
<gene>
    <name evidence="1" type="ORF">ID47_03720</name>
</gene>
<dbReference type="STRING" id="91604.ID47_03720"/>
<dbReference type="AlphaFoldDB" id="A0A077AUI3"/>
<dbReference type="Proteomes" id="UP000028926">
    <property type="component" value="Chromosome"/>
</dbReference>
<dbReference type="RefSeq" id="WP_038463922.1">
    <property type="nucleotide sequence ID" value="NZ_CP008941.1"/>
</dbReference>
<proteinExistence type="predicted"/>
<evidence type="ECO:0000313" key="1">
    <source>
        <dbReference type="EMBL" id="AIK96041.1"/>
    </source>
</evidence>
<reference evidence="1 2" key="1">
    <citation type="submission" date="2014-07" db="EMBL/GenBank/DDBJ databases">
        <title>Comparative genomic insights into amoeba endosymbionts belonging to the families of Holosporaceae and Candidatus Midichloriaceae within Rickettsiales.</title>
        <authorList>
            <person name="Wang Z."/>
            <person name="Wu M."/>
        </authorList>
    </citation>
    <scope>NUCLEOTIDE SEQUENCE [LARGE SCALE GENOMIC DNA]</scope>
    <source>
        <strain evidence="1">PRA3</strain>
    </source>
</reference>
<dbReference type="KEGG" id="paca:ID47_03720"/>
<accession>A0A077AUI3</accession>